<evidence type="ECO:0000313" key="3">
    <source>
        <dbReference type="Proteomes" id="UP001589776"/>
    </source>
</evidence>
<dbReference type="GO" id="GO:0003955">
    <property type="term" value="F:NAD(P)H dehydrogenase (quinone) activity"/>
    <property type="evidence" value="ECO:0007669"/>
    <property type="project" value="UniProtKB-EC"/>
</dbReference>
<comment type="caution">
    <text evidence="2">The sequence shown here is derived from an EMBL/GenBank/DDBJ whole genome shotgun (WGS) entry which is preliminary data.</text>
</comment>
<accession>A0ABV6DJ16</accession>
<dbReference type="CDD" id="cd05269">
    <property type="entry name" value="TMR_SDR_a"/>
    <property type="match status" value="1"/>
</dbReference>
<reference evidence="2 3" key="1">
    <citation type="submission" date="2024-09" db="EMBL/GenBank/DDBJ databases">
        <authorList>
            <person name="Sun Q."/>
            <person name="Mori K."/>
        </authorList>
    </citation>
    <scope>NUCLEOTIDE SEQUENCE [LARGE SCALE GENOMIC DNA]</scope>
    <source>
        <strain evidence="2 3">CCM 7759</strain>
    </source>
</reference>
<dbReference type="EC" id="1.6.5.2" evidence="2"/>
<gene>
    <name evidence="2" type="ORF">ACFFK0_09250</name>
</gene>
<dbReference type="PANTHER" id="PTHR43162">
    <property type="match status" value="1"/>
</dbReference>
<evidence type="ECO:0000313" key="2">
    <source>
        <dbReference type="EMBL" id="MFC0212648.1"/>
    </source>
</evidence>
<dbReference type="InterPro" id="IPR008030">
    <property type="entry name" value="NmrA-like"/>
</dbReference>
<dbReference type="RefSeq" id="WP_377469851.1">
    <property type="nucleotide sequence ID" value="NZ_JBHLWN010000031.1"/>
</dbReference>
<proteinExistence type="predicted"/>
<dbReference type="InterPro" id="IPR051604">
    <property type="entry name" value="Ergot_Alk_Oxidoreductase"/>
</dbReference>
<dbReference type="EMBL" id="JBHLWN010000031">
    <property type="protein sequence ID" value="MFC0212648.1"/>
    <property type="molecule type" value="Genomic_DNA"/>
</dbReference>
<organism evidence="2 3">
    <name type="scientific">Paenibacillus chartarius</name>
    <dbReference type="NCBI Taxonomy" id="747481"/>
    <lineage>
        <taxon>Bacteria</taxon>
        <taxon>Bacillati</taxon>
        <taxon>Bacillota</taxon>
        <taxon>Bacilli</taxon>
        <taxon>Bacillales</taxon>
        <taxon>Paenibacillaceae</taxon>
        <taxon>Paenibacillus</taxon>
    </lineage>
</organism>
<protein>
    <submittedName>
        <fullName evidence="2">SDR family oxidoreductase</fullName>
        <ecNumber evidence="2">1.6.5.2</ecNumber>
    </submittedName>
</protein>
<feature type="domain" description="NmrA-like" evidence="1">
    <location>
        <begin position="2"/>
        <end position="276"/>
    </location>
</feature>
<keyword evidence="3" id="KW-1185">Reference proteome</keyword>
<dbReference type="InterPro" id="IPR036291">
    <property type="entry name" value="NAD(P)-bd_dom_sf"/>
</dbReference>
<dbReference type="SUPFAM" id="SSF51735">
    <property type="entry name" value="NAD(P)-binding Rossmann-fold domains"/>
    <property type="match status" value="1"/>
</dbReference>
<dbReference type="Proteomes" id="UP001589776">
    <property type="component" value="Unassembled WGS sequence"/>
</dbReference>
<dbReference type="PANTHER" id="PTHR43162:SF1">
    <property type="entry name" value="PRESTALK A DIFFERENTIATION PROTEIN A"/>
    <property type="match status" value="1"/>
</dbReference>
<dbReference type="Gene3D" id="3.90.25.10">
    <property type="entry name" value="UDP-galactose 4-epimerase, domain 1"/>
    <property type="match status" value="1"/>
</dbReference>
<sequence>MEATMLVTGITGNVGEHVAEHLIARGCSVRGAVTNTGKAAHRWGSKAELVRFDYLDESTFDDALQGISGLFLIRPPSLADPNPMLPLIVRAKERGVKHIVFLSLLGIERNPLPPHYRIEKYVRNSGIPFTFLRPSFFMQNLNTIHRTDIRDRGDIFIPAGKAPVSFIDARDVGEAAALAMLSPELHANRSYTLTGAEALTYEEAAAIFTRVLGRIVTYSNPSAGQFRREMVRRGMPREHVNVMITLYFTTKLGLAKRVTPELEHLLGRKPATLEQYVQDYADYWR</sequence>
<dbReference type="Pfam" id="PF05368">
    <property type="entry name" value="NmrA"/>
    <property type="match status" value="1"/>
</dbReference>
<dbReference type="Gene3D" id="3.40.50.720">
    <property type="entry name" value="NAD(P)-binding Rossmann-like Domain"/>
    <property type="match status" value="1"/>
</dbReference>
<evidence type="ECO:0000259" key="1">
    <source>
        <dbReference type="Pfam" id="PF05368"/>
    </source>
</evidence>
<keyword evidence="2" id="KW-0560">Oxidoreductase</keyword>
<name>A0ABV6DJ16_9BACL</name>